<evidence type="ECO:0000313" key="2">
    <source>
        <dbReference type="EMBL" id="MES0875247.1"/>
    </source>
</evidence>
<proteinExistence type="predicted"/>
<accession>A0ABV2ADC6</accession>
<keyword evidence="1" id="KW-0472">Membrane</keyword>
<dbReference type="Proteomes" id="UP001465331">
    <property type="component" value="Unassembled WGS sequence"/>
</dbReference>
<keyword evidence="1" id="KW-0812">Transmembrane</keyword>
<dbReference type="PANTHER" id="PTHR47199">
    <property type="entry name" value="PHOTOSYSTEM II STABILITY/ASSEMBLY FACTOR HCF136, CHLOROPLASTIC"/>
    <property type="match status" value="1"/>
</dbReference>
<name>A0ABV2ADC6_9GAMM</name>
<dbReference type="EMBL" id="JBEPIJ010000025">
    <property type="protein sequence ID" value="MES0875247.1"/>
    <property type="molecule type" value="Genomic_DNA"/>
</dbReference>
<gene>
    <name evidence="2" type="ORF">ABSH63_14690</name>
</gene>
<dbReference type="CDD" id="cd15482">
    <property type="entry name" value="Sialidase_non-viral"/>
    <property type="match status" value="1"/>
</dbReference>
<dbReference type="SUPFAM" id="SSF110296">
    <property type="entry name" value="Oligoxyloglucan reducing end-specific cellobiohydrolase"/>
    <property type="match status" value="1"/>
</dbReference>
<keyword evidence="1" id="KW-1133">Transmembrane helix</keyword>
<evidence type="ECO:0000313" key="3">
    <source>
        <dbReference type="Proteomes" id="UP001465331"/>
    </source>
</evidence>
<feature type="transmembrane region" description="Helical" evidence="1">
    <location>
        <begin position="19"/>
        <end position="38"/>
    </location>
</feature>
<dbReference type="Pfam" id="PF02012">
    <property type="entry name" value="BNR"/>
    <property type="match status" value="1"/>
</dbReference>
<organism evidence="2 3">
    <name type="scientific">Sinimarinibacterium thermocellulolyticum</name>
    <dbReference type="NCBI Taxonomy" id="3170016"/>
    <lineage>
        <taxon>Bacteria</taxon>
        <taxon>Pseudomonadati</taxon>
        <taxon>Pseudomonadota</taxon>
        <taxon>Gammaproteobacteria</taxon>
        <taxon>Nevskiales</taxon>
        <taxon>Nevskiaceae</taxon>
        <taxon>Sinimarinibacterium</taxon>
    </lineage>
</organism>
<reference evidence="2 3" key="1">
    <citation type="submission" date="2024-06" db="EMBL/GenBank/DDBJ databases">
        <authorList>
            <person name="Li Z."/>
            <person name="Jiang Y."/>
        </authorList>
    </citation>
    <scope>NUCLEOTIDE SEQUENCE [LARGE SCALE GENOMIC DNA]</scope>
    <source>
        <strain evidence="2 3">HSW-8</strain>
    </source>
</reference>
<dbReference type="RefSeq" id="WP_352890714.1">
    <property type="nucleotide sequence ID" value="NZ_JBEPIJ010000025.1"/>
</dbReference>
<dbReference type="PANTHER" id="PTHR47199:SF2">
    <property type="entry name" value="PHOTOSYSTEM II STABILITY_ASSEMBLY FACTOR HCF136, CHLOROPLASTIC"/>
    <property type="match status" value="1"/>
</dbReference>
<keyword evidence="3" id="KW-1185">Reference proteome</keyword>
<protein>
    <submittedName>
        <fullName evidence="2">Sialidase</fullName>
    </submittedName>
</protein>
<sequence>MNDSACATAQQQQVARVRLGWPALLVAALVVGGAVYSFSPRQPPVFPATQVHPDRLLVNDVDRSGERFVAVGEQGQILVADAAQGPWRTVPPATQRGSTLTRVRFIDQRLLIAVGHDGWILRSEDRGESWTEVAFAEGSDPLLGVSPLVGDRIFAFGAFGAMLVSEDRGLSWRPHELVVVSDTASDVPAAPAENVDPYADPFAAFEAAEFGGQKHLNGMTQAADGSLILVGERGLMLRSTDGGQTWTELPSVYDGSLFGVLSLPSQTLIVYGMRGHVYRSEDLGQTWTESQLPGGESLFGGGVDEKGRALLVGASGSLLRSDDDGRSFAQVAARTRSSLVAIEPLASGGWLTAGEAGLVIKQPQTATGDAS</sequence>
<dbReference type="Gene3D" id="2.130.10.10">
    <property type="entry name" value="YVTN repeat-like/Quinoprotein amine dehydrogenase"/>
    <property type="match status" value="2"/>
</dbReference>
<dbReference type="InterPro" id="IPR015943">
    <property type="entry name" value="WD40/YVTN_repeat-like_dom_sf"/>
</dbReference>
<evidence type="ECO:0000256" key="1">
    <source>
        <dbReference type="SAM" id="Phobius"/>
    </source>
</evidence>
<dbReference type="InterPro" id="IPR002860">
    <property type="entry name" value="BNR_rpt"/>
</dbReference>
<comment type="caution">
    <text evidence="2">The sequence shown here is derived from an EMBL/GenBank/DDBJ whole genome shotgun (WGS) entry which is preliminary data.</text>
</comment>